<protein>
    <submittedName>
        <fullName evidence="3">Putative aminohydrolase SsnA</fullName>
        <ecNumber evidence="3">3.-.-.-</ecNumber>
    </submittedName>
</protein>
<dbReference type="SUPFAM" id="SSF51338">
    <property type="entry name" value="Composite domain of metallo-dependent hydrolases"/>
    <property type="match status" value="1"/>
</dbReference>
<comment type="caution">
    <text evidence="3">The sequence shown here is derived from an EMBL/GenBank/DDBJ whole genome shotgun (WGS) entry which is preliminary data.</text>
</comment>
<dbReference type="EC" id="3.-.-.-" evidence="3"/>
<dbReference type="PANTHER" id="PTHR43794">
    <property type="entry name" value="AMINOHYDROLASE SSNA-RELATED"/>
    <property type="match status" value="1"/>
</dbReference>
<dbReference type="GO" id="GO:0016810">
    <property type="term" value="F:hydrolase activity, acting on carbon-nitrogen (but not peptide) bonds"/>
    <property type="evidence" value="ECO:0007669"/>
    <property type="project" value="InterPro"/>
</dbReference>
<dbReference type="SUPFAM" id="SSF51556">
    <property type="entry name" value="Metallo-dependent hydrolases"/>
    <property type="match status" value="1"/>
</dbReference>
<sequence>MAVLLTNGTYIDAATLSFTKTHILAGEGAEGGISLLNEIPVNHNYTELDCSGRYITQAFANAHHHAYSALARGMGAPKKAPADFSEILRYIWWPLDKALDQEMIRYSALVTAIACAKNGVTFVIDHHASPNAVDGCLEIIEEAFESVGVGHLLCYEISDRDGMGIARKGLLETEKYLSRRQGLVGLHASFTVGDKTLKQAVELARQLNSGIHMHVAEDLSDENHCLENYHTWVIDRLAAAGVLDFPKTILAHCLHLDEYERRQLSGSPAWVVQNMESNLNNSVGLFDSKGLSDRIMLGTDGMHSDMLRSAKAAYFSGHNHDNIDYAETYRRFRNVGNYLNENGFTGYGENNLVVLNYDSPTPFSKENFYGHFLFGLETRHLQHVIAQGKLVVRNGRVITVDEGEILEEARRQATMLWKKMKRK</sequence>
<dbReference type="InterPro" id="IPR050287">
    <property type="entry name" value="MTA/SAH_deaminase"/>
</dbReference>
<gene>
    <name evidence="3" type="primary">ssnA_2</name>
    <name evidence="3" type="ORF">SDC9_31720</name>
</gene>
<dbReference type="PANTHER" id="PTHR43794:SF11">
    <property type="entry name" value="AMIDOHYDROLASE-RELATED DOMAIN-CONTAINING PROTEIN"/>
    <property type="match status" value="1"/>
</dbReference>
<organism evidence="3">
    <name type="scientific">bioreactor metagenome</name>
    <dbReference type="NCBI Taxonomy" id="1076179"/>
    <lineage>
        <taxon>unclassified sequences</taxon>
        <taxon>metagenomes</taxon>
        <taxon>ecological metagenomes</taxon>
    </lineage>
</organism>
<reference evidence="3" key="1">
    <citation type="submission" date="2019-08" db="EMBL/GenBank/DDBJ databases">
        <authorList>
            <person name="Kucharzyk K."/>
            <person name="Murdoch R.W."/>
            <person name="Higgins S."/>
            <person name="Loffler F."/>
        </authorList>
    </citation>
    <scope>NUCLEOTIDE SEQUENCE</scope>
</reference>
<accession>A0A644V3H1</accession>
<dbReference type="InterPro" id="IPR011059">
    <property type="entry name" value="Metal-dep_hydrolase_composite"/>
</dbReference>
<dbReference type="InterPro" id="IPR006680">
    <property type="entry name" value="Amidohydro-rel"/>
</dbReference>
<evidence type="ECO:0000256" key="1">
    <source>
        <dbReference type="ARBA" id="ARBA00022801"/>
    </source>
</evidence>
<dbReference type="EMBL" id="VSSQ01000210">
    <property type="protein sequence ID" value="MPL85747.1"/>
    <property type="molecule type" value="Genomic_DNA"/>
</dbReference>
<dbReference type="Gene3D" id="2.30.40.10">
    <property type="entry name" value="Urease, subunit C, domain 1"/>
    <property type="match status" value="2"/>
</dbReference>
<dbReference type="AlphaFoldDB" id="A0A644V3H1"/>
<proteinExistence type="predicted"/>
<keyword evidence="1 3" id="KW-0378">Hydrolase</keyword>
<dbReference type="Pfam" id="PF01979">
    <property type="entry name" value="Amidohydro_1"/>
    <property type="match status" value="1"/>
</dbReference>
<feature type="domain" description="Amidohydrolase-related" evidence="2">
    <location>
        <begin position="58"/>
        <end position="326"/>
    </location>
</feature>
<evidence type="ECO:0000313" key="3">
    <source>
        <dbReference type="EMBL" id="MPL85747.1"/>
    </source>
</evidence>
<name>A0A644V3H1_9ZZZZ</name>
<dbReference type="InterPro" id="IPR032466">
    <property type="entry name" value="Metal_Hydrolase"/>
</dbReference>
<dbReference type="Gene3D" id="3.20.20.140">
    <property type="entry name" value="Metal-dependent hydrolases"/>
    <property type="match status" value="1"/>
</dbReference>
<evidence type="ECO:0000259" key="2">
    <source>
        <dbReference type="Pfam" id="PF01979"/>
    </source>
</evidence>